<dbReference type="PRINTS" id="PR00260">
    <property type="entry name" value="CHEMTRNSDUCR"/>
</dbReference>
<dbReference type="Pfam" id="PF00015">
    <property type="entry name" value="MCPsignal"/>
    <property type="match status" value="1"/>
</dbReference>
<dbReference type="InterPro" id="IPR004089">
    <property type="entry name" value="MCPsignal_dom"/>
</dbReference>
<reference evidence="10" key="1">
    <citation type="journal article" date="2019" name="Int. J. Syst. Evol. Microbiol.">
        <title>The Global Catalogue of Microorganisms (GCM) 10K type strain sequencing project: providing services to taxonomists for standard genome sequencing and annotation.</title>
        <authorList>
            <consortium name="The Broad Institute Genomics Platform"/>
            <consortium name="The Broad Institute Genome Sequencing Center for Infectious Disease"/>
            <person name="Wu L."/>
            <person name="Ma J."/>
        </authorList>
    </citation>
    <scope>NUCLEOTIDE SEQUENCE [LARGE SCALE GENOMIC DNA]</scope>
    <source>
        <strain evidence="10">JCM 15933</strain>
    </source>
</reference>
<name>A0ABP4N9D5_9ACTN</name>
<dbReference type="Proteomes" id="UP001501470">
    <property type="component" value="Unassembled WGS sequence"/>
</dbReference>
<evidence type="ECO:0000256" key="3">
    <source>
        <dbReference type="ARBA" id="ARBA00023224"/>
    </source>
</evidence>
<evidence type="ECO:0000313" key="10">
    <source>
        <dbReference type="Proteomes" id="UP001501470"/>
    </source>
</evidence>
<keyword evidence="3 5" id="KW-0807">Transducer</keyword>
<dbReference type="SUPFAM" id="SSF58104">
    <property type="entry name" value="Methyl-accepting chemotaxis protein (MCP) signaling domain"/>
    <property type="match status" value="1"/>
</dbReference>
<dbReference type="Gene3D" id="1.10.287.950">
    <property type="entry name" value="Methyl-accepting chemotaxis protein"/>
    <property type="match status" value="1"/>
</dbReference>
<dbReference type="SMART" id="SM00304">
    <property type="entry name" value="HAMP"/>
    <property type="match status" value="1"/>
</dbReference>
<sequence>MPICRDVSGFRDIRVGTRLLASGVVTMVLVLGVATLGYIVTLSQRDKAAAAADAQRAVGAALQVKFRSADLNGWQTAYAFDVAREGPAAATDSSGSRKAFLDSAAAFERELGSLDAWRTDAIINEQITLMRQTFADFMKVDQQIVALYRSGTAQDRAAADKLILGAEIDLFTRIAKAGDDAVAEARAQARRSNERLDDAGATARRWILTISALALALTAASLWLLRSSILPPLRAVASVLAAVADGDLTRTAVVRGRDEFGEMATGLNRANERTRGVVTAISEHSRAVAASAEELSATTQQIAAAAVEAGTQSDLVAGSAEEVSHNVQTVAAGAEQMNMSVREIASNAGQAASVSSTAVDSARAATGTVNALGAASNEINAVLKVITAIAEQTNLLALNATIEAARAGAAGKGFAVVAAEVKDLAEETARATGDIAGRIQAIQGGVTDATSAIAAIAEVIDQVNSYQQTIATAVEQQTSTTAEIGRNITEAAEGAGVIASNISSIAVAANETSRGVTDVRTATHDLARLASELQSLAGQFRV</sequence>
<feature type="domain" description="Methyl-accepting transducer" evidence="7">
    <location>
        <begin position="284"/>
        <end position="527"/>
    </location>
</feature>
<dbReference type="EMBL" id="BAAAQD010000025">
    <property type="protein sequence ID" value="GAA1556095.1"/>
    <property type="molecule type" value="Genomic_DNA"/>
</dbReference>
<feature type="domain" description="HAMP" evidence="8">
    <location>
        <begin position="227"/>
        <end position="279"/>
    </location>
</feature>
<proteinExistence type="inferred from homology"/>
<dbReference type="PANTHER" id="PTHR32089">
    <property type="entry name" value="METHYL-ACCEPTING CHEMOTAXIS PROTEIN MCPB"/>
    <property type="match status" value="1"/>
</dbReference>
<comment type="similarity">
    <text evidence="4">Belongs to the methyl-accepting chemotaxis (MCP) protein family.</text>
</comment>
<evidence type="ECO:0000256" key="1">
    <source>
        <dbReference type="ARBA" id="ARBA00022692"/>
    </source>
</evidence>
<dbReference type="PROSITE" id="PS50885">
    <property type="entry name" value="HAMP"/>
    <property type="match status" value="1"/>
</dbReference>
<protein>
    <submittedName>
        <fullName evidence="9">Methyl-accepting chemotaxis protein</fullName>
    </submittedName>
</protein>
<dbReference type="PROSITE" id="PS50111">
    <property type="entry name" value="CHEMOTAXIS_TRANSDUC_2"/>
    <property type="match status" value="1"/>
</dbReference>
<dbReference type="Pfam" id="PF00672">
    <property type="entry name" value="HAMP"/>
    <property type="match status" value="1"/>
</dbReference>
<feature type="transmembrane region" description="Helical" evidence="6">
    <location>
        <begin position="206"/>
        <end position="225"/>
    </location>
</feature>
<keyword evidence="6" id="KW-0472">Membrane</keyword>
<evidence type="ECO:0000259" key="7">
    <source>
        <dbReference type="PROSITE" id="PS50111"/>
    </source>
</evidence>
<gene>
    <name evidence="9" type="ORF">GCM10009827_091150</name>
</gene>
<feature type="transmembrane region" description="Helical" evidence="6">
    <location>
        <begin position="20"/>
        <end position="40"/>
    </location>
</feature>
<dbReference type="InterPro" id="IPR003660">
    <property type="entry name" value="HAMP_dom"/>
</dbReference>
<keyword evidence="1 6" id="KW-0812">Transmembrane</keyword>
<dbReference type="PANTHER" id="PTHR32089:SF112">
    <property type="entry name" value="LYSOZYME-LIKE PROTEIN-RELATED"/>
    <property type="match status" value="1"/>
</dbReference>
<keyword evidence="10" id="KW-1185">Reference proteome</keyword>
<evidence type="ECO:0000313" key="9">
    <source>
        <dbReference type="EMBL" id="GAA1556095.1"/>
    </source>
</evidence>
<comment type="caution">
    <text evidence="9">The sequence shown here is derived from an EMBL/GenBank/DDBJ whole genome shotgun (WGS) entry which is preliminary data.</text>
</comment>
<evidence type="ECO:0000256" key="6">
    <source>
        <dbReference type="SAM" id="Phobius"/>
    </source>
</evidence>
<dbReference type="SMART" id="SM00283">
    <property type="entry name" value="MA"/>
    <property type="match status" value="1"/>
</dbReference>
<evidence type="ECO:0000256" key="2">
    <source>
        <dbReference type="ARBA" id="ARBA00022989"/>
    </source>
</evidence>
<evidence type="ECO:0000256" key="4">
    <source>
        <dbReference type="ARBA" id="ARBA00029447"/>
    </source>
</evidence>
<keyword evidence="2 6" id="KW-1133">Transmembrane helix</keyword>
<accession>A0ABP4N9D5</accession>
<evidence type="ECO:0000259" key="8">
    <source>
        <dbReference type="PROSITE" id="PS50885"/>
    </source>
</evidence>
<dbReference type="InterPro" id="IPR004090">
    <property type="entry name" value="Chemotax_Me-accpt_rcpt"/>
</dbReference>
<organism evidence="9 10">
    <name type="scientific">Dactylosporangium maewongense</name>
    <dbReference type="NCBI Taxonomy" id="634393"/>
    <lineage>
        <taxon>Bacteria</taxon>
        <taxon>Bacillati</taxon>
        <taxon>Actinomycetota</taxon>
        <taxon>Actinomycetes</taxon>
        <taxon>Micromonosporales</taxon>
        <taxon>Micromonosporaceae</taxon>
        <taxon>Dactylosporangium</taxon>
    </lineage>
</organism>
<evidence type="ECO:0000256" key="5">
    <source>
        <dbReference type="PROSITE-ProRule" id="PRU00284"/>
    </source>
</evidence>